<protein>
    <submittedName>
        <fullName evidence="4">Leukocyte elastase inhibitor-like protein</fullName>
    </submittedName>
</protein>
<dbReference type="Proteomes" id="UP000285301">
    <property type="component" value="Unassembled WGS sequence"/>
</dbReference>
<evidence type="ECO:0000313" key="5">
    <source>
        <dbReference type="Proteomes" id="UP000285301"/>
    </source>
</evidence>
<feature type="non-terminal residue" evidence="4">
    <location>
        <position position="107"/>
    </location>
</feature>
<feature type="domain" description="Serpin" evidence="3">
    <location>
        <begin position="2"/>
        <end position="107"/>
    </location>
</feature>
<keyword evidence="2" id="KW-0722">Serine protease inhibitor</keyword>
<gene>
    <name evidence="4" type="ORF">B4U79_17125</name>
</gene>
<evidence type="ECO:0000256" key="2">
    <source>
        <dbReference type="ARBA" id="ARBA00022900"/>
    </source>
</evidence>
<sequence length="107" mass="12661">MFEALRYSKVFQDSTQVHHYFAQIIKEYSEIDKPFTLCLANRVLVDKNDENRVEHEYKQDLKSYYRASVDEVDFKKESDDIVCICNNWVKDVTKAKVSSIIEKIDSD</sequence>
<dbReference type="GO" id="GO:0004867">
    <property type="term" value="F:serine-type endopeptidase inhibitor activity"/>
    <property type="evidence" value="ECO:0007669"/>
    <property type="project" value="UniProtKB-KW"/>
</dbReference>
<keyword evidence="1" id="KW-0646">Protease inhibitor</keyword>
<reference evidence="4 5" key="1">
    <citation type="journal article" date="2018" name="Gigascience">
        <title>Genomes of trombidid mites reveal novel predicted allergens and laterally-transferred genes associated with secondary metabolism.</title>
        <authorList>
            <person name="Dong X."/>
            <person name="Chaisiri K."/>
            <person name="Xia D."/>
            <person name="Armstrong S.D."/>
            <person name="Fang Y."/>
            <person name="Donnelly M.J."/>
            <person name="Kadowaki T."/>
            <person name="McGarry J.W."/>
            <person name="Darby A.C."/>
            <person name="Makepeace B.L."/>
        </authorList>
    </citation>
    <scope>NUCLEOTIDE SEQUENCE [LARGE SCALE GENOMIC DNA]</scope>
    <source>
        <strain evidence="4">UoL-WK</strain>
    </source>
</reference>
<dbReference type="EMBL" id="NCKU01019380">
    <property type="protein sequence ID" value="RWR98733.1"/>
    <property type="molecule type" value="Genomic_DNA"/>
</dbReference>
<evidence type="ECO:0000256" key="1">
    <source>
        <dbReference type="ARBA" id="ARBA00022690"/>
    </source>
</evidence>
<keyword evidence="5" id="KW-1185">Reference proteome</keyword>
<dbReference type="InterPro" id="IPR042178">
    <property type="entry name" value="Serpin_sf_1"/>
</dbReference>
<dbReference type="SUPFAM" id="SSF56574">
    <property type="entry name" value="Serpins"/>
    <property type="match status" value="1"/>
</dbReference>
<comment type="caution">
    <text evidence="4">The sequence shown here is derived from an EMBL/GenBank/DDBJ whole genome shotgun (WGS) entry which is preliminary data.</text>
</comment>
<dbReference type="AlphaFoldDB" id="A0A3S3RES5"/>
<dbReference type="Gene3D" id="3.30.497.10">
    <property type="entry name" value="Antithrombin, subunit I, domain 2"/>
    <property type="match status" value="1"/>
</dbReference>
<dbReference type="InterPro" id="IPR036186">
    <property type="entry name" value="Serpin_sf"/>
</dbReference>
<organism evidence="4 5">
    <name type="scientific">Dinothrombium tinctorium</name>
    <dbReference type="NCBI Taxonomy" id="1965070"/>
    <lineage>
        <taxon>Eukaryota</taxon>
        <taxon>Metazoa</taxon>
        <taxon>Ecdysozoa</taxon>
        <taxon>Arthropoda</taxon>
        <taxon>Chelicerata</taxon>
        <taxon>Arachnida</taxon>
        <taxon>Acari</taxon>
        <taxon>Acariformes</taxon>
        <taxon>Trombidiformes</taxon>
        <taxon>Prostigmata</taxon>
        <taxon>Anystina</taxon>
        <taxon>Parasitengona</taxon>
        <taxon>Trombidioidea</taxon>
        <taxon>Trombidiidae</taxon>
        <taxon>Dinothrombium</taxon>
    </lineage>
</organism>
<proteinExistence type="predicted"/>
<dbReference type="InterPro" id="IPR023796">
    <property type="entry name" value="Serpin_dom"/>
</dbReference>
<accession>A0A3S3RES5</accession>
<name>A0A3S3RES5_9ACAR</name>
<dbReference type="Pfam" id="PF00079">
    <property type="entry name" value="Serpin"/>
    <property type="match status" value="1"/>
</dbReference>
<dbReference type="OrthoDB" id="6515587at2759"/>
<evidence type="ECO:0000313" key="4">
    <source>
        <dbReference type="EMBL" id="RWR98733.1"/>
    </source>
</evidence>
<evidence type="ECO:0000259" key="3">
    <source>
        <dbReference type="Pfam" id="PF00079"/>
    </source>
</evidence>